<dbReference type="Pfam" id="PF03544">
    <property type="entry name" value="TonB_C"/>
    <property type="match status" value="1"/>
</dbReference>
<comment type="similarity">
    <text evidence="2">Belongs to the TonB family.</text>
</comment>
<keyword evidence="4" id="KW-1003">Cell membrane</keyword>
<evidence type="ECO:0000259" key="11">
    <source>
        <dbReference type="PROSITE" id="PS52015"/>
    </source>
</evidence>
<keyword evidence="13" id="KW-1185">Reference proteome</keyword>
<sequence>MPAPLPEKAPVPEEVEQAPQEEAPALEEPESAAGTGAMGAVVAGLVNSAAKEGVGTGLGVASGGEAVDVKQVSRPPTVLQQVLPQYPRPARSQGIEGLVLVRIIIGIDGRVEPESLRIIRSVPELDAAALAAVRQWRFSPALGRHGRLVRVIVDIPVQFSLK</sequence>
<evidence type="ECO:0000256" key="9">
    <source>
        <dbReference type="ARBA" id="ARBA00023136"/>
    </source>
</evidence>
<keyword evidence="7" id="KW-0653">Protein transport</keyword>
<dbReference type="PROSITE" id="PS52015">
    <property type="entry name" value="TONB_CTD"/>
    <property type="match status" value="1"/>
</dbReference>
<evidence type="ECO:0000256" key="1">
    <source>
        <dbReference type="ARBA" id="ARBA00004383"/>
    </source>
</evidence>
<organism evidence="12 13">
    <name type="scientific">Hyalangium minutum</name>
    <dbReference type="NCBI Taxonomy" id="394096"/>
    <lineage>
        <taxon>Bacteria</taxon>
        <taxon>Pseudomonadati</taxon>
        <taxon>Myxococcota</taxon>
        <taxon>Myxococcia</taxon>
        <taxon>Myxococcales</taxon>
        <taxon>Cystobacterineae</taxon>
        <taxon>Archangiaceae</taxon>
        <taxon>Hyalangium</taxon>
    </lineage>
</organism>
<evidence type="ECO:0000256" key="10">
    <source>
        <dbReference type="SAM" id="MobiDB-lite"/>
    </source>
</evidence>
<dbReference type="GO" id="GO:0015891">
    <property type="term" value="P:siderophore transport"/>
    <property type="evidence" value="ECO:0007669"/>
    <property type="project" value="InterPro"/>
</dbReference>
<evidence type="ECO:0000256" key="3">
    <source>
        <dbReference type="ARBA" id="ARBA00022448"/>
    </source>
</evidence>
<dbReference type="GO" id="GO:0030288">
    <property type="term" value="C:outer membrane-bounded periplasmic space"/>
    <property type="evidence" value="ECO:0007669"/>
    <property type="project" value="InterPro"/>
</dbReference>
<evidence type="ECO:0000256" key="4">
    <source>
        <dbReference type="ARBA" id="ARBA00022475"/>
    </source>
</evidence>
<dbReference type="EMBL" id="JMCB01000002">
    <property type="protein sequence ID" value="KFE71271.1"/>
    <property type="molecule type" value="Genomic_DNA"/>
</dbReference>
<gene>
    <name evidence="12" type="ORF">DB31_3401</name>
</gene>
<proteinExistence type="inferred from homology"/>
<evidence type="ECO:0000256" key="2">
    <source>
        <dbReference type="ARBA" id="ARBA00006555"/>
    </source>
</evidence>
<evidence type="ECO:0000313" key="12">
    <source>
        <dbReference type="EMBL" id="KFE71271.1"/>
    </source>
</evidence>
<comment type="caution">
    <text evidence="12">The sequence shown here is derived from an EMBL/GenBank/DDBJ whole genome shotgun (WGS) entry which is preliminary data.</text>
</comment>
<dbReference type="GO" id="GO:0055085">
    <property type="term" value="P:transmembrane transport"/>
    <property type="evidence" value="ECO:0007669"/>
    <property type="project" value="InterPro"/>
</dbReference>
<evidence type="ECO:0000313" key="13">
    <source>
        <dbReference type="Proteomes" id="UP000028725"/>
    </source>
</evidence>
<protein>
    <submittedName>
        <fullName evidence="12">Ferric siderophore transport system, periplasmic binding protein TonB</fullName>
    </submittedName>
</protein>
<evidence type="ECO:0000256" key="8">
    <source>
        <dbReference type="ARBA" id="ARBA00022989"/>
    </source>
</evidence>
<dbReference type="Proteomes" id="UP000028725">
    <property type="component" value="Unassembled WGS sequence"/>
</dbReference>
<dbReference type="SUPFAM" id="SSF74653">
    <property type="entry name" value="TolA/TonB C-terminal domain"/>
    <property type="match status" value="1"/>
</dbReference>
<comment type="subcellular location">
    <subcellularLocation>
        <location evidence="1">Cell inner membrane</location>
        <topology evidence="1">Single-pass membrane protein</topology>
        <orientation evidence="1">Periplasmic side</orientation>
    </subcellularLocation>
</comment>
<dbReference type="InterPro" id="IPR006260">
    <property type="entry name" value="TonB/TolA_C"/>
</dbReference>
<evidence type="ECO:0000256" key="7">
    <source>
        <dbReference type="ARBA" id="ARBA00022927"/>
    </source>
</evidence>
<evidence type="ECO:0000256" key="5">
    <source>
        <dbReference type="ARBA" id="ARBA00022519"/>
    </source>
</evidence>
<dbReference type="GO" id="GO:0031992">
    <property type="term" value="F:energy transducer activity"/>
    <property type="evidence" value="ECO:0007669"/>
    <property type="project" value="InterPro"/>
</dbReference>
<keyword evidence="9" id="KW-0472">Membrane</keyword>
<reference evidence="12 13" key="1">
    <citation type="submission" date="2014-04" db="EMBL/GenBank/DDBJ databases">
        <title>Genome assembly of Hyalangium minutum DSM 14724.</title>
        <authorList>
            <person name="Sharma G."/>
            <person name="Subramanian S."/>
        </authorList>
    </citation>
    <scope>NUCLEOTIDE SEQUENCE [LARGE SCALE GENOMIC DNA]</scope>
    <source>
        <strain evidence="12 13">DSM 14724</strain>
    </source>
</reference>
<dbReference type="GO" id="GO:0015031">
    <property type="term" value="P:protein transport"/>
    <property type="evidence" value="ECO:0007669"/>
    <property type="project" value="UniProtKB-KW"/>
</dbReference>
<dbReference type="InterPro" id="IPR037682">
    <property type="entry name" value="TonB_C"/>
</dbReference>
<feature type="region of interest" description="Disordered" evidence="10">
    <location>
        <begin position="1"/>
        <end position="34"/>
    </location>
</feature>
<dbReference type="PRINTS" id="PR01374">
    <property type="entry name" value="TONBPROTEIN"/>
</dbReference>
<dbReference type="STRING" id="394096.DB31_3401"/>
<dbReference type="GO" id="GO:0098797">
    <property type="term" value="C:plasma membrane protein complex"/>
    <property type="evidence" value="ECO:0007669"/>
    <property type="project" value="TreeGrafter"/>
</dbReference>
<dbReference type="Gene3D" id="3.30.1150.10">
    <property type="match status" value="1"/>
</dbReference>
<keyword evidence="8" id="KW-1133">Transmembrane helix</keyword>
<dbReference type="InterPro" id="IPR051045">
    <property type="entry name" value="TonB-dependent_transducer"/>
</dbReference>
<name>A0A085WUA8_9BACT</name>
<keyword evidence="5" id="KW-0997">Cell inner membrane</keyword>
<dbReference type="NCBIfam" id="TIGR01352">
    <property type="entry name" value="tonB_Cterm"/>
    <property type="match status" value="1"/>
</dbReference>
<dbReference type="InterPro" id="IPR003538">
    <property type="entry name" value="TonB"/>
</dbReference>
<accession>A0A085WUA8</accession>
<dbReference type="AlphaFoldDB" id="A0A085WUA8"/>
<feature type="domain" description="TonB C-terminal" evidence="11">
    <location>
        <begin position="71"/>
        <end position="162"/>
    </location>
</feature>
<keyword evidence="6" id="KW-0812">Transmembrane</keyword>
<evidence type="ECO:0000256" key="6">
    <source>
        <dbReference type="ARBA" id="ARBA00022692"/>
    </source>
</evidence>
<dbReference type="PANTHER" id="PTHR33446">
    <property type="entry name" value="PROTEIN TONB-RELATED"/>
    <property type="match status" value="1"/>
</dbReference>
<dbReference type="PANTHER" id="PTHR33446:SF2">
    <property type="entry name" value="PROTEIN TONB"/>
    <property type="match status" value="1"/>
</dbReference>
<keyword evidence="3" id="KW-0813">Transport</keyword>